<protein>
    <submittedName>
        <fullName evidence="1">Gdsl esterase/lipase cprd49</fullName>
    </submittedName>
</protein>
<dbReference type="EMBL" id="PKMF04000165">
    <property type="protein sequence ID" value="KAK7845793.1"/>
    <property type="molecule type" value="Genomic_DNA"/>
</dbReference>
<evidence type="ECO:0000313" key="1">
    <source>
        <dbReference type="EMBL" id="KAK7845793.1"/>
    </source>
</evidence>
<proteinExistence type="predicted"/>
<name>A0AAW0L260_QUESU</name>
<organism evidence="1 2">
    <name type="scientific">Quercus suber</name>
    <name type="common">Cork oak</name>
    <dbReference type="NCBI Taxonomy" id="58331"/>
    <lineage>
        <taxon>Eukaryota</taxon>
        <taxon>Viridiplantae</taxon>
        <taxon>Streptophyta</taxon>
        <taxon>Embryophyta</taxon>
        <taxon>Tracheophyta</taxon>
        <taxon>Spermatophyta</taxon>
        <taxon>Magnoliopsida</taxon>
        <taxon>eudicotyledons</taxon>
        <taxon>Gunneridae</taxon>
        <taxon>Pentapetalae</taxon>
        <taxon>rosids</taxon>
        <taxon>fabids</taxon>
        <taxon>Fagales</taxon>
        <taxon>Fagaceae</taxon>
        <taxon>Quercus</taxon>
    </lineage>
</organism>
<gene>
    <name evidence="1" type="primary">CPRD49_1</name>
    <name evidence="1" type="ORF">CFP56_008920</name>
</gene>
<accession>A0AAW0L260</accession>
<keyword evidence="2" id="KW-1185">Reference proteome</keyword>
<evidence type="ECO:0000313" key="2">
    <source>
        <dbReference type="Proteomes" id="UP000237347"/>
    </source>
</evidence>
<comment type="caution">
    <text evidence="1">The sequence shown here is derived from an EMBL/GenBank/DDBJ whole genome shotgun (WGS) entry which is preliminary data.</text>
</comment>
<dbReference type="AlphaFoldDB" id="A0AAW0L260"/>
<dbReference type="Proteomes" id="UP000237347">
    <property type="component" value="Unassembled WGS sequence"/>
</dbReference>
<reference evidence="1 2" key="1">
    <citation type="journal article" date="2018" name="Sci. Data">
        <title>The draft genome sequence of cork oak.</title>
        <authorList>
            <person name="Ramos A.M."/>
            <person name="Usie A."/>
            <person name="Barbosa P."/>
            <person name="Barros P.M."/>
            <person name="Capote T."/>
            <person name="Chaves I."/>
            <person name="Simoes F."/>
            <person name="Abreu I."/>
            <person name="Carrasquinho I."/>
            <person name="Faro C."/>
            <person name="Guimaraes J.B."/>
            <person name="Mendonca D."/>
            <person name="Nobrega F."/>
            <person name="Rodrigues L."/>
            <person name="Saibo N.J.M."/>
            <person name="Varela M.C."/>
            <person name="Egas C."/>
            <person name="Matos J."/>
            <person name="Miguel C.M."/>
            <person name="Oliveira M.M."/>
            <person name="Ricardo C.P."/>
            <person name="Goncalves S."/>
        </authorList>
    </citation>
    <scope>NUCLEOTIDE SEQUENCE [LARGE SCALE GENOMIC DNA]</scope>
    <source>
        <strain evidence="2">cv. HL8</strain>
    </source>
</reference>
<sequence>MVGPVRPKFVLFGSSIVRNSFSNEGWGAILATLYARKRWPELLGQYGVRKGILSSVEEVVFMEAEGGSGDPRKMDVYGSNGGNLNKQILDFEEIIRDTGEANQYDPGVSNLKRDIPNKLLNKIGNSSNQEVDGVSGNITKHTGLDFK</sequence>